<sequence>MNLRNQQKFGMINELKIRPASVENKKEQKVSVIPEMGQTPFLLGQYFPI</sequence>
<dbReference type="PATRIC" id="fig|657313.3.peg.2925"/>
<proteinExistence type="predicted"/>
<dbReference type="EMBL" id="FP929055">
    <property type="protein sequence ID" value="CBL27444.1"/>
    <property type="molecule type" value="Genomic_DNA"/>
</dbReference>
<reference evidence="1 2" key="2">
    <citation type="submission" date="2010-03" db="EMBL/GenBank/DDBJ databases">
        <authorList>
            <person name="Pajon A."/>
        </authorList>
    </citation>
    <scope>NUCLEOTIDE SEQUENCE [LARGE SCALE GENOMIC DNA]</scope>
    <source>
        <strain evidence="1 2">L2-14</strain>
    </source>
</reference>
<dbReference type="AlphaFoldDB" id="D4M084"/>
<dbReference type="HOGENOM" id="CLU_3140366_0_0_9"/>
<protein>
    <submittedName>
        <fullName evidence="1">Uncharacterized protein</fullName>
    </submittedName>
</protein>
<gene>
    <name evidence="1" type="ORF">RTO_30400</name>
</gene>
<organism evidence="1 2">
    <name type="scientific">[Ruminococcus] torques L2-14</name>
    <dbReference type="NCBI Taxonomy" id="657313"/>
    <lineage>
        <taxon>Bacteria</taxon>
        <taxon>Bacillati</taxon>
        <taxon>Bacillota</taxon>
        <taxon>Clostridia</taxon>
        <taxon>Lachnospirales</taxon>
        <taxon>Lachnospiraceae</taxon>
        <taxon>Mediterraneibacter</taxon>
    </lineage>
</organism>
<dbReference type="Proteomes" id="UP000008956">
    <property type="component" value="Chromosome"/>
</dbReference>
<evidence type="ECO:0000313" key="2">
    <source>
        <dbReference type="Proteomes" id="UP000008956"/>
    </source>
</evidence>
<accession>D4M084</accession>
<evidence type="ECO:0000313" key="1">
    <source>
        <dbReference type="EMBL" id="CBL27444.1"/>
    </source>
</evidence>
<name>D4M084_9FIRM</name>
<dbReference type="KEGG" id="rto:RTO_30400"/>
<reference evidence="1 2" key="1">
    <citation type="submission" date="2010-03" db="EMBL/GenBank/DDBJ databases">
        <title>The genome sequence of Ruminococcus torques L2-14.</title>
        <authorList>
            <consortium name="metaHIT consortium -- http://www.metahit.eu/"/>
            <person name="Pajon A."/>
            <person name="Turner K."/>
            <person name="Parkhill J."/>
            <person name="Duncan S."/>
            <person name="Flint H."/>
        </authorList>
    </citation>
    <scope>NUCLEOTIDE SEQUENCE [LARGE SCALE GENOMIC DNA]</scope>
    <source>
        <strain evidence="1 2">L2-14</strain>
    </source>
</reference>